<dbReference type="SUPFAM" id="SSF53850">
    <property type="entry name" value="Periplasmic binding protein-like II"/>
    <property type="match status" value="1"/>
</dbReference>
<reference evidence="2" key="1">
    <citation type="journal article" date="2019" name="Int. J. Syst. Evol. Microbiol.">
        <title>The Global Catalogue of Microorganisms (GCM) 10K type strain sequencing project: providing services to taxonomists for standard genome sequencing and annotation.</title>
        <authorList>
            <consortium name="The Broad Institute Genomics Platform"/>
            <consortium name="The Broad Institute Genome Sequencing Center for Infectious Disease"/>
            <person name="Wu L."/>
            <person name="Ma J."/>
        </authorList>
    </citation>
    <scope>NUCLEOTIDE SEQUENCE [LARGE SCALE GENOMIC DNA]</scope>
    <source>
        <strain evidence="2">JCM 17933</strain>
    </source>
</reference>
<name>A0ABP8R6F6_9ACTN</name>
<protein>
    <submittedName>
        <fullName evidence="1">ABC transporter substrate-binding protein</fullName>
    </submittedName>
</protein>
<sequence>MGGRQRAGEYMPDIRLRTVTRTQGNNRALKDGAVTPRGFQFVFEEVPVLVDAFRRMVRGLEFDVCEMAMTTYLCAKAHGKPFTALPIFLVRGFHHGAIVHAPQAGIQSPKDLEGRQVGVNRGYTVTTGVWARGVLQEEYGVDLSQVTWVLSGDEHVAEYRPPANVVPMRPAGRLPELVAAGELAAAVGVSAGAPGLTPLIPDAAEAGFAALRRRGHYPINHLVVVRDDLLSAHPELATDVFEAFSRAKNLYVDRLRRDAIEEPTPADIMYRRVMDITGADPLPYGIAPNRGVIEELIEHAVSQRILDRRPAVESLFAESTVDLTG</sequence>
<dbReference type="Gene3D" id="3.40.190.10">
    <property type="entry name" value="Periplasmic binding protein-like II"/>
    <property type="match status" value="2"/>
</dbReference>
<comment type="caution">
    <text evidence="1">The sequence shown here is derived from an EMBL/GenBank/DDBJ whole genome shotgun (WGS) entry which is preliminary data.</text>
</comment>
<evidence type="ECO:0000313" key="2">
    <source>
        <dbReference type="Proteomes" id="UP001500503"/>
    </source>
</evidence>
<evidence type="ECO:0000313" key="1">
    <source>
        <dbReference type="EMBL" id="GAA4519249.1"/>
    </source>
</evidence>
<accession>A0ABP8R6F6</accession>
<dbReference type="EMBL" id="BAABHF010000061">
    <property type="protein sequence ID" value="GAA4519249.1"/>
    <property type="molecule type" value="Genomic_DNA"/>
</dbReference>
<organism evidence="1 2">
    <name type="scientific">Actinoallomurus oryzae</name>
    <dbReference type="NCBI Taxonomy" id="502180"/>
    <lineage>
        <taxon>Bacteria</taxon>
        <taxon>Bacillati</taxon>
        <taxon>Actinomycetota</taxon>
        <taxon>Actinomycetes</taxon>
        <taxon>Streptosporangiales</taxon>
        <taxon>Thermomonosporaceae</taxon>
        <taxon>Actinoallomurus</taxon>
    </lineage>
</organism>
<keyword evidence="2" id="KW-1185">Reference proteome</keyword>
<gene>
    <name evidence="1" type="ORF">GCM10023191_094580</name>
</gene>
<dbReference type="Proteomes" id="UP001500503">
    <property type="component" value="Unassembled WGS sequence"/>
</dbReference>
<proteinExistence type="predicted"/>